<dbReference type="InterPro" id="IPR012337">
    <property type="entry name" value="RNaseH-like_sf"/>
</dbReference>
<proteinExistence type="predicted"/>
<evidence type="ECO:0000313" key="2">
    <source>
        <dbReference type="Proteomes" id="UP000327044"/>
    </source>
</evidence>
<reference evidence="1 2" key="1">
    <citation type="journal article" date="2018" name="Elife">
        <title>Firefly genomes illuminate parallel origins of bioluminescence in beetles.</title>
        <authorList>
            <person name="Fallon T.R."/>
            <person name="Lower S.E."/>
            <person name="Chang C.H."/>
            <person name="Bessho-Uehara M."/>
            <person name="Martin G.J."/>
            <person name="Bewick A.J."/>
            <person name="Behringer M."/>
            <person name="Debat H.J."/>
            <person name="Wong I."/>
            <person name="Day J.C."/>
            <person name="Suvorov A."/>
            <person name="Silva C.J."/>
            <person name="Stanger-Hall K.F."/>
            <person name="Hall D.W."/>
            <person name="Schmitz R.J."/>
            <person name="Nelson D.R."/>
            <person name="Lewis S.M."/>
            <person name="Shigenobu S."/>
            <person name="Bybee S.M."/>
            <person name="Larracuente A.M."/>
            <person name="Oba Y."/>
            <person name="Weng J.K."/>
        </authorList>
    </citation>
    <scope>NUCLEOTIDE SEQUENCE [LARGE SCALE GENOMIC DNA]</scope>
    <source>
        <strain evidence="1">1611_PpyrPB1</strain>
        <tissue evidence="1">Whole body</tissue>
    </source>
</reference>
<gene>
    <name evidence="1" type="ORF">PPYR_00760</name>
</gene>
<protein>
    <submittedName>
        <fullName evidence="1">Uncharacterized protein</fullName>
    </submittedName>
</protein>
<dbReference type="SUPFAM" id="SSF53098">
    <property type="entry name" value="Ribonuclease H-like"/>
    <property type="match status" value="1"/>
</dbReference>
<organism evidence="1 2">
    <name type="scientific">Photinus pyralis</name>
    <name type="common">Common eastern firefly</name>
    <name type="synonym">Lampyris pyralis</name>
    <dbReference type="NCBI Taxonomy" id="7054"/>
    <lineage>
        <taxon>Eukaryota</taxon>
        <taxon>Metazoa</taxon>
        <taxon>Ecdysozoa</taxon>
        <taxon>Arthropoda</taxon>
        <taxon>Hexapoda</taxon>
        <taxon>Insecta</taxon>
        <taxon>Pterygota</taxon>
        <taxon>Neoptera</taxon>
        <taxon>Endopterygota</taxon>
        <taxon>Coleoptera</taxon>
        <taxon>Polyphaga</taxon>
        <taxon>Elateriformia</taxon>
        <taxon>Elateroidea</taxon>
        <taxon>Lampyridae</taxon>
        <taxon>Lampyrinae</taxon>
        <taxon>Photinus</taxon>
    </lineage>
</organism>
<dbReference type="EMBL" id="VVIM01000001">
    <property type="protein sequence ID" value="KAB0803790.1"/>
    <property type="molecule type" value="Genomic_DNA"/>
</dbReference>
<keyword evidence="2" id="KW-1185">Reference proteome</keyword>
<evidence type="ECO:0000313" key="1">
    <source>
        <dbReference type="EMBL" id="KAB0803790.1"/>
    </source>
</evidence>
<comment type="caution">
    <text evidence="1">The sequence shown here is derived from an EMBL/GenBank/DDBJ whole genome shotgun (WGS) entry which is preliminary data.</text>
</comment>
<accession>A0A5N4B316</accession>
<sequence length="508" mass="57880">MKTRIYQYQDNHNPLEMYTNTELLQRVRFSRHTITDILLPMVYPQGQHENNRGLPVPPILKLYLALRFFATGSYQRVCGDLLSVSQSSVSRIIHEVSEQLTRHLARYIKFPNNNVDFTNIKNSFFAIAEFPGVIGCVDGTHIEIKSPGGPNAEVYRNQLKMPKPQYEQKFRHAWLKDPILKDWLVAVESTAGTTGKCRVCNIVVTSRYADLKNHGASMRHKKNAKLILGPHPQPQLKFPGESEMFAAKQAELKLSLFVAQHTSVRVVDHLVNTCKKTFEGQSSTHIKMHRTKCSGIIQNIIAPHFFNDLKNDIGDSKFSLLLDESTDITVRKYLGMIILYFSERENKLVTTYLDLAVLDNCDADGLLHTIKTTLNKYSLNLQNLIGIGTDNTSVMTGANNGLYVKLKEEVPELLLIRCVCHSLQLAVTHASKETLPRNIEFIIQETYKWFSKSSSRQCAYNDIYSTMNEGHNPLKIVRACQTRWLSIESAVSRIINQWDALKLHFQLS</sequence>
<dbReference type="AlphaFoldDB" id="A0A5N4B316"/>
<dbReference type="PANTHER" id="PTHR37162:SF1">
    <property type="entry name" value="BED-TYPE DOMAIN-CONTAINING PROTEIN"/>
    <property type="match status" value="1"/>
</dbReference>
<dbReference type="Proteomes" id="UP000327044">
    <property type="component" value="Unassembled WGS sequence"/>
</dbReference>
<name>A0A5N4B316_PHOPY</name>
<dbReference type="PANTHER" id="PTHR37162">
    <property type="entry name" value="HAT FAMILY DIMERISATION DOMAINCONTAINING PROTEIN-RELATED"/>
    <property type="match status" value="1"/>
</dbReference>
<dbReference type="InParanoid" id="A0A5N4B316"/>